<evidence type="ECO:0000313" key="1">
    <source>
        <dbReference type="EMBL" id="KAE8314320.1"/>
    </source>
</evidence>
<keyword evidence="2" id="KW-1185">Reference proteome</keyword>
<dbReference type="EMBL" id="ML738319">
    <property type="protein sequence ID" value="KAE8314320.1"/>
    <property type="molecule type" value="Genomic_DNA"/>
</dbReference>
<accession>A0A5N6W4J9</accession>
<reference evidence="2" key="1">
    <citation type="submission" date="2019-04" db="EMBL/GenBank/DDBJ databases">
        <title>Friends and foes A comparative genomics studyof 23 Aspergillus species from section Flavi.</title>
        <authorList>
            <consortium name="DOE Joint Genome Institute"/>
            <person name="Kjaerbolling I."/>
            <person name="Vesth T."/>
            <person name="Frisvad J.C."/>
            <person name="Nybo J.L."/>
            <person name="Theobald S."/>
            <person name="Kildgaard S."/>
            <person name="Isbrandt T."/>
            <person name="Kuo A."/>
            <person name="Sato A."/>
            <person name="Lyhne E.K."/>
            <person name="Kogle M.E."/>
            <person name="Wiebenga A."/>
            <person name="Kun R.S."/>
            <person name="Lubbers R.J."/>
            <person name="Makela M.R."/>
            <person name="Barry K."/>
            <person name="Chovatia M."/>
            <person name="Clum A."/>
            <person name="Daum C."/>
            <person name="Haridas S."/>
            <person name="He G."/>
            <person name="LaButti K."/>
            <person name="Lipzen A."/>
            <person name="Mondo S."/>
            <person name="Riley R."/>
            <person name="Salamov A."/>
            <person name="Simmons B.A."/>
            <person name="Magnuson J.K."/>
            <person name="Henrissat B."/>
            <person name="Mortensen U.H."/>
            <person name="Larsen T.O."/>
            <person name="Devries R.P."/>
            <person name="Grigoriev I.V."/>
            <person name="Machida M."/>
            <person name="Baker S.E."/>
            <person name="Andersen M.R."/>
        </authorList>
    </citation>
    <scope>NUCLEOTIDE SEQUENCE [LARGE SCALE GENOMIC DNA]</scope>
    <source>
        <strain evidence="2">CBS 130015</strain>
    </source>
</reference>
<protein>
    <recommendedName>
        <fullName evidence="3">F-box domain-containing protein</fullName>
    </recommendedName>
</protein>
<dbReference type="Proteomes" id="UP000325433">
    <property type="component" value="Unassembled WGS sequence"/>
</dbReference>
<evidence type="ECO:0000313" key="2">
    <source>
        <dbReference type="Proteomes" id="UP000325433"/>
    </source>
</evidence>
<sequence>MGTRGLEIVRFHRRYYVRYHKYDSYFDGLGTKIVASIPTDPEGYQKWLQAMRTEPDHSQFHEFEMLPSELPRLGDDFEYIYIINLDHEVLTMNHSIHWKLGNIPRQDELWLRAIADSIYLYKPTISLDVCPEEHVDSLALELPKPKRKIGYDFRVVAPRTSIAEARKAFLTRLLATRTRFPFARWLDEEWAGDSAPLLEFGSLSRRPGEPPGASPTETIYWLKDVIVSLTLVIDGKAITEAVNWGIEQGHTNFQIVVLSLFKAAFAEVFFGDDGEPFVEFPGLAALVNFFEVAANRRAASKSAGILPPELYDRVLDFVDYDTWKNCLLVSTVVRSCCLRKYRLDGRMSIVAGPFLRLQKYHKERLMSFDFQNMQTGEILPMMQVPLNIWTRECNWMPVIGGDRKALMLDVVIQFEPAEDVPMEADSDDEYYSLRCK</sequence>
<gene>
    <name evidence="1" type="ORF">BDV41DRAFT_575879</name>
</gene>
<dbReference type="AlphaFoldDB" id="A0A5N6W4J9"/>
<organism evidence="1 2">
    <name type="scientific">Aspergillus transmontanensis</name>
    <dbReference type="NCBI Taxonomy" id="1034304"/>
    <lineage>
        <taxon>Eukaryota</taxon>
        <taxon>Fungi</taxon>
        <taxon>Dikarya</taxon>
        <taxon>Ascomycota</taxon>
        <taxon>Pezizomycotina</taxon>
        <taxon>Eurotiomycetes</taxon>
        <taxon>Eurotiomycetidae</taxon>
        <taxon>Eurotiales</taxon>
        <taxon>Aspergillaceae</taxon>
        <taxon>Aspergillus</taxon>
        <taxon>Aspergillus subgen. Circumdati</taxon>
    </lineage>
</organism>
<proteinExistence type="predicted"/>
<name>A0A5N6W4J9_9EURO</name>
<evidence type="ECO:0008006" key="3">
    <source>
        <dbReference type="Google" id="ProtNLM"/>
    </source>
</evidence>